<sequence>MSLLARLPAKAAVRQIALRRTPASSRFLTPEQSVPFSYKNKTLFGAKVAGYLLTGFAIPFIASVYQLSKSS</sequence>
<keyword evidence="9" id="KW-1185">Reference proteome</keyword>
<dbReference type="Gene3D" id="4.10.49.10">
    <property type="entry name" value="Cytochrome c oxidase subunit VIIc"/>
    <property type="match status" value="1"/>
</dbReference>
<dbReference type="InterPro" id="IPR004202">
    <property type="entry name" value="COX7C/Cox8"/>
</dbReference>
<evidence type="ECO:0000256" key="1">
    <source>
        <dbReference type="ARBA" id="ARBA00004434"/>
    </source>
</evidence>
<organism evidence="8 9">
    <name type="scientific">Phanerochaete sordida</name>
    <dbReference type="NCBI Taxonomy" id="48140"/>
    <lineage>
        <taxon>Eukaryota</taxon>
        <taxon>Fungi</taxon>
        <taxon>Dikarya</taxon>
        <taxon>Basidiomycota</taxon>
        <taxon>Agaricomycotina</taxon>
        <taxon>Agaricomycetes</taxon>
        <taxon>Polyporales</taxon>
        <taxon>Phanerochaetaceae</taxon>
        <taxon>Phanerochaete</taxon>
    </lineage>
</organism>
<dbReference type="GO" id="GO:0006123">
    <property type="term" value="P:mitochondrial electron transport, cytochrome c to oxygen"/>
    <property type="evidence" value="ECO:0007669"/>
    <property type="project" value="UniProtKB-UniRule"/>
</dbReference>
<evidence type="ECO:0000256" key="3">
    <source>
        <dbReference type="ARBA" id="ARBA00010514"/>
    </source>
</evidence>
<keyword evidence="6 7" id="KW-0472">Membrane</keyword>
<comment type="function">
    <text evidence="7">Component of the cytochrome c oxidase, the last enzyme in the mitochondrial electron transport chain which drives oxidative phosphorylation. The respiratory chain contains 3 multisubunit complexes succinate dehydrogenase (complex II, CII), ubiquinol-cytochrome c oxidoreductase (cytochrome b-c1 complex, complex III, CIII) and cytochrome c oxidase (complex IV, CIV), that cooperate to transfer electrons derived from NADH and succinate to molecular oxygen, creating an electrochemical gradient over the inner membrane that drives transmembrane transport and the ATP synthase. Cytochrome c oxidase is the component of the respiratory chain that catalyzes the reduction of oxygen to water. Electrons originating from reduced cytochrome c in the intermembrane space (IMS) are transferred via the dinuclear copper A center (CU(A)) of subunit 2 and heme A of subunit 1 to the active site in subunit 1, a binuclear center (BNC) formed by heme A3 and copper B (CU(B)). The BNC reduces molecular oxygen to 2 water molecules using 4 electrons from cytochrome c in the IMS and 4 protons from the mitochondrial matrix.</text>
</comment>
<dbReference type="GO" id="GO:0005743">
    <property type="term" value="C:mitochondrial inner membrane"/>
    <property type="evidence" value="ECO:0007669"/>
    <property type="project" value="UniProtKB-SubCell"/>
</dbReference>
<keyword evidence="4 7" id="KW-0999">Mitochondrion inner membrane</keyword>
<comment type="similarity">
    <text evidence="3 7">Belongs to the cytochrome c oxidase VIIc family.</text>
</comment>
<evidence type="ECO:0000256" key="5">
    <source>
        <dbReference type="ARBA" id="ARBA00023128"/>
    </source>
</evidence>
<reference evidence="8 9" key="1">
    <citation type="submission" date="2021-08" db="EMBL/GenBank/DDBJ databases">
        <title>Draft Genome Sequence of Phanerochaete sordida strain YK-624.</title>
        <authorList>
            <person name="Mori T."/>
            <person name="Dohra H."/>
            <person name="Suzuki T."/>
            <person name="Kawagishi H."/>
            <person name="Hirai H."/>
        </authorList>
    </citation>
    <scope>NUCLEOTIDE SEQUENCE [LARGE SCALE GENOMIC DNA]</scope>
    <source>
        <strain evidence="8 9">YK-624</strain>
    </source>
</reference>
<dbReference type="OrthoDB" id="9974841at2759"/>
<keyword evidence="7" id="KW-1133">Transmembrane helix</keyword>
<dbReference type="InterPro" id="IPR036636">
    <property type="entry name" value="COX7C/Cox8_sf"/>
</dbReference>
<protein>
    <recommendedName>
        <fullName evidence="7">Cytochrome c oxidase subunit 8, mitochondrial</fullName>
    </recommendedName>
    <alternativeName>
        <fullName evidence="7">Cytochrome c oxidase polypeptide VIII</fullName>
    </alternativeName>
</protein>
<dbReference type="GO" id="GO:0045277">
    <property type="term" value="C:respiratory chain complex IV"/>
    <property type="evidence" value="ECO:0007669"/>
    <property type="project" value="UniProtKB-UniRule"/>
</dbReference>
<accession>A0A9P3FX32</accession>
<evidence type="ECO:0000256" key="4">
    <source>
        <dbReference type="ARBA" id="ARBA00022792"/>
    </source>
</evidence>
<dbReference type="EMBL" id="BPQB01000001">
    <property type="protein sequence ID" value="GJE84697.1"/>
    <property type="molecule type" value="Genomic_DNA"/>
</dbReference>
<gene>
    <name evidence="8" type="ORF">PsYK624_007730</name>
</gene>
<dbReference type="SUPFAM" id="SSF81427">
    <property type="entry name" value="Mitochondrial cytochrome c oxidase subunit VIIc (aka VIIIa)"/>
    <property type="match status" value="1"/>
</dbReference>
<proteinExistence type="inferred from homology"/>
<evidence type="ECO:0000256" key="7">
    <source>
        <dbReference type="RuleBase" id="RU368123"/>
    </source>
</evidence>
<evidence type="ECO:0000313" key="8">
    <source>
        <dbReference type="EMBL" id="GJE84697.1"/>
    </source>
</evidence>
<name>A0A9P3FX32_9APHY</name>
<comment type="pathway">
    <text evidence="2 7">Energy metabolism; oxidative phosphorylation.</text>
</comment>
<comment type="subunit">
    <text evidence="7">Component of the cytochrome c oxidase (complex IV, CIV), a multisubunit enzyme composed of a catalytic core of 3 subunits and several supernumerary subunits. The complex exists as a monomer or a dimer and forms supercomplexes (SCs) in the inner mitochondrial membrane with ubiquinol-cytochrome c oxidoreductase (cytochrome b-c1 complex, complex III, CIII).</text>
</comment>
<keyword evidence="5 7" id="KW-0496">Mitochondrion</keyword>
<comment type="subcellular location">
    <subcellularLocation>
        <location evidence="1 7">Mitochondrion inner membrane</location>
        <topology evidence="1 7">Single-pass membrane protein</topology>
    </subcellularLocation>
</comment>
<keyword evidence="7" id="KW-0809">Transit peptide</keyword>
<dbReference type="AlphaFoldDB" id="A0A9P3FX32"/>
<feature type="transmembrane region" description="Helical" evidence="7">
    <location>
        <begin position="48"/>
        <end position="68"/>
    </location>
</feature>
<keyword evidence="7" id="KW-0812">Transmembrane</keyword>
<evidence type="ECO:0000256" key="2">
    <source>
        <dbReference type="ARBA" id="ARBA00004673"/>
    </source>
</evidence>
<dbReference type="Pfam" id="PF02935">
    <property type="entry name" value="COX7C"/>
    <property type="match status" value="1"/>
</dbReference>
<evidence type="ECO:0000313" key="9">
    <source>
        <dbReference type="Proteomes" id="UP000703269"/>
    </source>
</evidence>
<comment type="caution">
    <text evidence="8">The sequence shown here is derived from an EMBL/GenBank/DDBJ whole genome shotgun (WGS) entry which is preliminary data.</text>
</comment>
<dbReference type="Proteomes" id="UP000703269">
    <property type="component" value="Unassembled WGS sequence"/>
</dbReference>
<evidence type="ECO:0000256" key="6">
    <source>
        <dbReference type="ARBA" id="ARBA00023136"/>
    </source>
</evidence>